<dbReference type="PROSITE" id="PS51352">
    <property type="entry name" value="THIOREDOXIN_2"/>
    <property type="match status" value="1"/>
</dbReference>
<sequence length="173" mass="19507">MKRLFLFLILTCLLTSTAMAGEIFPQATLAGKLSETQKSYLGVTSDTIQPKDIQAEYLFVEGYSMYCPICQRDAPHLNALYDALEKEGLSKKIKMIGIALGNTPYETAFYQKKYEVQFPLFHDEDYTVHKALGEVPTPTFYIVKMDTMEVLFKKVGAAETKDALLKAIKEVVK</sequence>
<keyword evidence="1" id="KW-0732">Signal</keyword>
<dbReference type="SUPFAM" id="SSF52833">
    <property type="entry name" value="Thioredoxin-like"/>
    <property type="match status" value="1"/>
</dbReference>
<dbReference type="AlphaFoldDB" id="A0A2C8F8R3"/>
<evidence type="ECO:0000313" key="3">
    <source>
        <dbReference type="EMBL" id="SOB59020.1"/>
    </source>
</evidence>
<dbReference type="OrthoDB" id="5516057at2"/>
<evidence type="ECO:0000259" key="2">
    <source>
        <dbReference type="PROSITE" id="PS51352"/>
    </source>
</evidence>
<dbReference type="InterPro" id="IPR000866">
    <property type="entry name" value="AhpC/TSA"/>
</dbReference>
<dbReference type="GO" id="GO:0016491">
    <property type="term" value="F:oxidoreductase activity"/>
    <property type="evidence" value="ECO:0007669"/>
    <property type="project" value="InterPro"/>
</dbReference>
<keyword evidence="4" id="KW-1185">Reference proteome</keyword>
<dbReference type="InterPro" id="IPR013766">
    <property type="entry name" value="Thioredoxin_domain"/>
</dbReference>
<evidence type="ECO:0000313" key="4">
    <source>
        <dbReference type="Proteomes" id="UP000219215"/>
    </source>
</evidence>
<dbReference type="Gene3D" id="3.40.30.10">
    <property type="entry name" value="Glutaredoxin"/>
    <property type="match status" value="1"/>
</dbReference>
<gene>
    <name evidence="3" type="ORF">DPRO_2116</name>
</gene>
<name>A0A2C8F8R3_9BACT</name>
<organism evidence="3 4">
    <name type="scientific">Pseudodesulfovibrio profundus</name>
    <dbReference type="NCBI Taxonomy" id="57320"/>
    <lineage>
        <taxon>Bacteria</taxon>
        <taxon>Pseudomonadati</taxon>
        <taxon>Thermodesulfobacteriota</taxon>
        <taxon>Desulfovibrionia</taxon>
        <taxon>Desulfovibrionales</taxon>
        <taxon>Desulfovibrionaceae</taxon>
    </lineage>
</organism>
<dbReference type="InterPro" id="IPR036249">
    <property type="entry name" value="Thioredoxin-like_sf"/>
</dbReference>
<dbReference type="RefSeq" id="WP_097011957.1">
    <property type="nucleotide sequence ID" value="NZ_LT907975.1"/>
</dbReference>
<reference evidence="4" key="1">
    <citation type="submission" date="2017-09" db="EMBL/GenBank/DDBJ databases">
        <authorList>
            <person name="Regsiter A."/>
            <person name="William W."/>
        </authorList>
    </citation>
    <scope>NUCLEOTIDE SEQUENCE [LARGE SCALE GENOMIC DNA]</scope>
    <source>
        <strain evidence="4">500-1</strain>
    </source>
</reference>
<feature type="signal peptide" evidence="1">
    <location>
        <begin position="1"/>
        <end position="20"/>
    </location>
</feature>
<accession>A0A2C8F8R3</accession>
<evidence type="ECO:0000256" key="1">
    <source>
        <dbReference type="SAM" id="SignalP"/>
    </source>
</evidence>
<dbReference type="CDD" id="cd02966">
    <property type="entry name" value="TlpA_like_family"/>
    <property type="match status" value="1"/>
</dbReference>
<dbReference type="Pfam" id="PF00578">
    <property type="entry name" value="AhpC-TSA"/>
    <property type="match status" value="1"/>
</dbReference>
<protein>
    <recommendedName>
        <fullName evidence="2">Thioredoxin domain-containing protein</fullName>
    </recommendedName>
</protein>
<feature type="chain" id="PRO_5012903323" description="Thioredoxin domain-containing protein" evidence="1">
    <location>
        <begin position="21"/>
        <end position="173"/>
    </location>
</feature>
<dbReference type="EMBL" id="LT907975">
    <property type="protein sequence ID" value="SOB59020.1"/>
    <property type="molecule type" value="Genomic_DNA"/>
</dbReference>
<dbReference type="Proteomes" id="UP000219215">
    <property type="component" value="Chromosome DPRO"/>
</dbReference>
<proteinExistence type="predicted"/>
<dbReference type="GO" id="GO:0016209">
    <property type="term" value="F:antioxidant activity"/>
    <property type="evidence" value="ECO:0007669"/>
    <property type="project" value="InterPro"/>
</dbReference>
<feature type="domain" description="Thioredoxin" evidence="2">
    <location>
        <begin position="18"/>
        <end position="173"/>
    </location>
</feature>
<dbReference type="KEGG" id="pprf:DPRO_2116"/>